<dbReference type="WBParaSite" id="HPBE_0001784901-mRNA-1">
    <property type="protein sequence ID" value="HPBE_0001784901-mRNA-1"/>
    <property type="gene ID" value="HPBE_0001784901"/>
</dbReference>
<accession>A0A183G7R4</accession>
<dbReference type="Proteomes" id="UP000050761">
    <property type="component" value="Unassembled WGS sequence"/>
</dbReference>
<evidence type="ECO:0000313" key="2">
    <source>
        <dbReference type="EMBL" id="VDP10040.1"/>
    </source>
</evidence>
<evidence type="ECO:0000313" key="3">
    <source>
        <dbReference type="Proteomes" id="UP000050761"/>
    </source>
</evidence>
<sequence length="162" mass="18658">MWATTPTQGTPPSFAMVRMEPTTTTTSPTGQFAAPTVGATTAQVYYVPMQVPNATVSAPQVVVIREMQPKRQPNRHGPKKPKWQYGRPRWRESFEGGRSWRVKGSRNQQFAQRERPGRREYDRKGTPHNGRDRSRSPIREREKKDEGGTPNRENNEMFVEEF</sequence>
<gene>
    <name evidence="2" type="ORF">HPBE_LOCUS17850</name>
</gene>
<feature type="compositionally biased region" description="Polar residues" evidence="1">
    <location>
        <begin position="1"/>
        <end position="11"/>
    </location>
</feature>
<protein>
    <submittedName>
        <fullName evidence="2 4">Uncharacterized protein</fullName>
    </submittedName>
</protein>
<reference evidence="2 3" key="1">
    <citation type="submission" date="2018-11" db="EMBL/GenBank/DDBJ databases">
        <authorList>
            <consortium name="Pathogen Informatics"/>
        </authorList>
    </citation>
    <scope>NUCLEOTIDE SEQUENCE [LARGE SCALE GENOMIC DNA]</scope>
</reference>
<evidence type="ECO:0000313" key="4">
    <source>
        <dbReference type="WBParaSite" id="HPBE_0001784901-mRNA-1"/>
    </source>
</evidence>
<reference evidence="4" key="2">
    <citation type="submission" date="2019-09" db="UniProtKB">
        <authorList>
            <consortium name="WormBaseParasite"/>
        </authorList>
    </citation>
    <scope>IDENTIFICATION</scope>
</reference>
<evidence type="ECO:0000256" key="1">
    <source>
        <dbReference type="SAM" id="MobiDB-lite"/>
    </source>
</evidence>
<dbReference type="EMBL" id="UZAH01030297">
    <property type="protein sequence ID" value="VDP10040.1"/>
    <property type="molecule type" value="Genomic_DNA"/>
</dbReference>
<name>A0A183G7R4_HELPZ</name>
<organism evidence="3 4">
    <name type="scientific">Heligmosomoides polygyrus</name>
    <name type="common">Parasitic roundworm</name>
    <dbReference type="NCBI Taxonomy" id="6339"/>
    <lineage>
        <taxon>Eukaryota</taxon>
        <taxon>Metazoa</taxon>
        <taxon>Ecdysozoa</taxon>
        <taxon>Nematoda</taxon>
        <taxon>Chromadorea</taxon>
        <taxon>Rhabditida</taxon>
        <taxon>Rhabditina</taxon>
        <taxon>Rhabditomorpha</taxon>
        <taxon>Strongyloidea</taxon>
        <taxon>Heligmosomidae</taxon>
        <taxon>Heligmosomoides</taxon>
    </lineage>
</organism>
<dbReference type="AlphaFoldDB" id="A0A183G7R4"/>
<feature type="region of interest" description="Disordered" evidence="1">
    <location>
        <begin position="66"/>
        <end position="162"/>
    </location>
</feature>
<keyword evidence="3" id="KW-1185">Reference proteome</keyword>
<feature type="compositionally biased region" description="Basic residues" evidence="1">
    <location>
        <begin position="72"/>
        <end position="82"/>
    </location>
</feature>
<proteinExistence type="predicted"/>
<feature type="compositionally biased region" description="Basic and acidic residues" evidence="1">
    <location>
        <begin position="112"/>
        <end position="147"/>
    </location>
</feature>
<accession>A0A3P8AZH5</accession>
<feature type="region of interest" description="Disordered" evidence="1">
    <location>
        <begin position="1"/>
        <end position="33"/>
    </location>
</feature>